<evidence type="ECO:0000256" key="2">
    <source>
        <dbReference type="ARBA" id="ARBA00023134"/>
    </source>
</evidence>
<keyword evidence="2" id="KW-0342">GTP-binding</keyword>
<dbReference type="Proteomes" id="UP000322234">
    <property type="component" value="Unassembled WGS sequence"/>
</dbReference>
<dbReference type="GO" id="GO:0006606">
    <property type="term" value="P:protein import into nucleus"/>
    <property type="evidence" value="ECO:0007669"/>
    <property type="project" value="TreeGrafter"/>
</dbReference>
<dbReference type="GO" id="GO:0005737">
    <property type="term" value="C:cytoplasm"/>
    <property type="evidence" value="ECO:0007669"/>
    <property type="project" value="TreeGrafter"/>
</dbReference>
<dbReference type="InterPro" id="IPR002041">
    <property type="entry name" value="Ran_GTPase"/>
</dbReference>
<dbReference type="SUPFAM" id="SSF52540">
    <property type="entry name" value="P-loop containing nucleoside triphosphate hydrolases"/>
    <property type="match status" value="1"/>
</dbReference>
<accession>A0A6B0S0R7</accession>
<comment type="caution">
    <text evidence="3">The sequence shown here is derived from an EMBL/GenBank/DDBJ whole genome shotgun (WGS) entry which is preliminary data.</text>
</comment>
<dbReference type="GO" id="GO:0005525">
    <property type="term" value="F:GTP binding"/>
    <property type="evidence" value="ECO:0007669"/>
    <property type="project" value="UniProtKB-KW"/>
</dbReference>
<proteinExistence type="predicted"/>
<dbReference type="EMBL" id="VBQZ03000136">
    <property type="protein sequence ID" value="MXQ95482.1"/>
    <property type="molecule type" value="Genomic_DNA"/>
</dbReference>
<sequence>MAAQREPQVQFKLVLVGDGDTGKTTSVKRHLTGESEKCGATRSVESHSPCSILTEDLPIKFNVWDAAGQEKFGGRRDGYNQDECLIRTFDIRSYENTPNRHRDLVRVCENNPHHIV</sequence>
<keyword evidence="1" id="KW-0547">Nucleotide-binding</keyword>
<reference evidence="3" key="1">
    <citation type="submission" date="2019-10" db="EMBL/GenBank/DDBJ databases">
        <title>The sequence and de novo assembly of the wild yak genome.</title>
        <authorList>
            <person name="Liu Y."/>
        </authorList>
    </citation>
    <scope>NUCLEOTIDE SEQUENCE [LARGE SCALE GENOMIC DNA]</scope>
    <source>
        <strain evidence="3">WY2019</strain>
    </source>
</reference>
<keyword evidence="4" id="KW-1185">Reference proteome</keyword>
<dbReference type="Gene3D" id="3.40.50.300">
    <property type="entry name" value="P-loop containing nucleotide triphosphate hydrolases"/>
    <property type="match status" value="1"/>
</dbReference>
<dbReference type="GO" id="GO:0003924">
    <property type="term" value="F:GTPase activity"/>
    <property type="evidence" value="ECO:0007669"/>
    <property type="project" value="InterPro"/>
</dbReference>
<gene>
    <name evidence="3" type="ORF">E5288_WYG012573</name>
</gene>
<evidence type="ECO:0000313" key="4">
    <source>
        <dbReference type="Proteomes" id="UP000322234"/>
    </source>
</evidence>
<evidence type="ECO:0000313" key="3">
    <source>
        <dbReference type="EMBL" id="MXQ95482.1"/>
    </source>
</evidence>
<dbReference type="PANTHER" id="PTHR24071">
    <property type="entry name" value="RAN GTPASE"/>
    <property type="match status" value="1"/>
</dbReference>
<dbReference type="InterPro" id="IPR027417">
    <property type="entry name" value="P-loop_NTPase"/>
</dbReference>
<dbReference type="GO" id="GO:0005634">
    <property type="term" value="C:nucleus"/>
    <property type="evidence" value="ECO:0007669"/>
    <property type="project" value="TreeGrafter"/>
</dbReference>
<evidence type="ECO:0000256" key="1">
    <source>
        <dbReference type="ARBA" id="ARBA00022741"/>
    </source>
</evidence>
<dbReference type="GO" id="GO:0000054">
    <property type="term" value="P:ribosomal subunit export from nucleus"/>
    <property type="evidence" value="ECO:0007669"/>
    <property type="project" value="TreeGrafter"/>
</dbReference>
<dbReference type="Pfam" id="PF08477">
    <property type="entry name" value="Roc"/>
    <property type="match status" value="1"/>
</dbReference>
<dbReference type="PRINTS" id="PR00449">
    <property type="entry name" value="RASTRNSFRMNG"/>
</dbReference>
<name>A0A6B0S0R7_9CETA</name>
<dbReference type="PANTHER" id="PTHR24071:SF0">
    <property type="entry name" value="GTP-BINDING NUCLEAR PROTEIN RAN"/>
    <property type="match status" value="1"/>
</dbReference>
<organism evidence="3 4">
    <name type="scientific">Bos mutus</name>
    <name type="common">wild yak</name>
    <dbReference type="NCBI Taxonomy" id="72004"/>
    <lineage>
        <taxon>Eukaryota</taxon>
        <taxon>Metazoa</taxon>
        <taxon>Chordata</taxon>
        <taxon>Craniata</taxon>
        <taxon>Vertebrata</taxon>
        <taxon>Euteleostomi</taxon>
        <taxon>Mammalia</taxon>
        <taxon>Eutheria</taxon>
        <taxon>Laurasiatheria</taxon>
        <taxon>Artiodactyla</taxon>
        <taxon>Ruminantia</taxon>
        <taxon>Pecora</taxon>
        <taxon>Bovidae</taxon>
        <taxon>Bovinae</taxon>
        <taxon>Bos</taxon>
    </lineage>
</organism>
<dbReference type="SMART" id="SM00176">
    <property type="entry name" value="RAN"/>
    <property type="match status" value="1"/>
</dbReference>
<protein>
    <submittedName>
        <fullName evidence="3">Uncharacterized protein</fullName>
    </submittedName>
</protein>
<dbReference type="AlphaFoldDB" id="A0A6B0S0R7"/>